<evidence type="ECO:0000256" key="1">
    <source>
        <dbReference type="ARBA" id="ARBA00023002"/>
    </source>
</evidence>
<keyword evidence="1" id="KW-0560">Oxidoreductase</keyword>
<dbReference type="RefSeq" id="WP_386737757.1">
    <property type="nucleotide sequence ID" value="NZ_JBHRXI010000049.1"/>
</dbReference>
<proteinExistence type="predicted"/>
<dbReference type="SUPFAM" id="SSF51730">
    <property type="entry name" value="FAD-linked oxidoreductase"/>
    <property type="match status" value="1"/>
</dbReference>
<dbReference type="EMBL" id="JBHRXI010000049">
    <property type="protein sequence ID" value="MFC3616444.1"/>
    <property type="molecule type" value="Genomic_DNA"/>
</dbReference>
<dbReference type="InterPro" id="IPR029041">
    <property type="entry name" value="FAD-linked_oxidoreductase-like"/>
</dbReference>
<organism evidence="2 3">
    <name type="scientific">Lutimaribacter marinistellae</name>
    <dbReference type="NCBI Taxonomy" id="1820329"/>
    <lineage>
        <taxon>Bacteria</taxon>
        <taxon>Pseudomonadati</taxon>
        <taxon>Pseudomonadota</taxon>
        <taxon>Alphaproteobacteria</taxon>
        <taxon>Rhodobacterales</taxon>
        <taxon>Roseobacteraceae</taxon>
        <taxon>Lutimaribacter</taxon>
    </lineage>
</organism>
<evidence type="ECO:0000313" key="2">
    <source>
        <dbReference type="EMBL" id="MFC3616444.1"/>
    </source>
</evidence>
<sequence length="309" mass="33553">MALLNFKKRDAAEPRTVNPAVEAFLQGYSIEVMPRTAEKVESFRDLLPEGTRVYIAHIEGTPIGDMVATARRLAREGYPVMPHFPARIIKDKATLENWIAMYQGEAGVEQALLLAGGVAEPHGAFDSSMQLMDTGLFDKAGFKRLHVAGHPEGNRDIDPDGSFQNVEDALRWKQAFSERTDAEMALATQFAFDAKPIIAWANALKEAGITLPIHIGIAGPAKLQTLIKFAIACGVGPSLKVLQKRAMDVSKLLLPYEPTDVVSALAEHKAANPDFNITNVHFFPLGGIKTNANWAIENGGESARPANAT</sequence>
<gene>
    <name evidence="2" type="ORF">ACFORG_22095</name>
</gene>
<protein>
    <submittedName>
        <fullName evidence="2">Methylenetetrahydrofolate reductase</fullName>
    </submittedName>
</protein>
<comment type="caution">
    <text evidence="2">The sequence shown here is derived from an EMBL/GenBank/DDBJ whole genome shotgun (WGS) entry which is preliminary data.</text>
</comment>
<evidence type="ECO:0000313" key="3">
    <source>
        <dbReference type="Proteomes" id="UP001595629"/>
    </source>
</evidence>
<name>A0ABV7TNX6_9RHOB</name>
<dbReference type="Gene3D" id="3.20.20.220">
    <property type="match status" value="1"/>
</dbReference>
<reference evidence="3" key="1">
    <citation type="journal article" date="2019" name="Int. J. Syst. Evol. Microbiol.">
        <title>The Global Catalogue of Microorganisms (GCM) 10K type strain sequencing project: providing services to taxonomists for standard genome sequencing and annotation.</title>
        <authorList>
            <consortium name="The Broad Institute Genomics Platform"/>
            <consortium name="The Broad Institute Genome Sequencing Center for Infectious Disease"/>
            <person name="Wu L."/>
            <person name="Ma J."/>
        </authorList>
    </citation>
    <scope>NUCLEOTIDE SEQUENCE [LARGE SCALE GENOMIC DNA]</scope>
    <source>
        <strain evidence="3">KCTC 42911</strain>
    </source>
</reference>
<keyword evidence="3" id="KW-1185">Reference proteome</keyword>
<accession>A0ABV7TNX6</accession>
<dbReference type="Proteomes" id="UP001595629">
    <property type="component" value="Unassembled WGS sequence"/>
</dbReference>